<dbReference type="GO" id="GO:0005975">
    <property type="term" value="P:carbohydrate metabolic process"/>
    <property type="evidence" value="ECO:0007669"/>
    <property type="project" value="InterPro"/>
</dbReference>
<dbReference type="Pfam" id="PF03663">
    <property type="entry name" value="Glyco_hydro_76"/>
    <property type="match status" value="1"/>
</dbReference>
<proteinExistence type="predicted"/>
<evidence type="ECO:0000313" key="2">
    <source>
        <dbReference type="Proteomes" id="UP000712713"/>
    </source>
</evidence>
<reference evidence="1" key="2">
    <citation type="submission" date="2021-09" db="EMBL/GenBank/DDBJ databases">
        <authorList>
            <person name="Gilroy R."/>
        </authorList>
    </citation>
    <scope>NUCLEOTIDE SEQUENCE</scope>
    <source>
        <strain evidence="1">ChiGjej3B3-7470</strain>
    </source>
</reference>
<evidence type="ECO:0008006" key="3">
    <source>
        <dbReference type="Google" id="ProtNLM"/>
    </source>
</evidence>
<comment type="caution">
    <text evidence="1">The sequence shown here is derived from an EMBL/GenBank/DDBJ whole genome shotgun (WGS) entry which is preliminary data.</text>
</comment>
<reference evidence="1" key="1">
    <citation type="journal article" date="2021" name="PeerJ">
        <title>Extensive microbial diversity within the chicken gut microbiome revealed by metagenomics and culture.</title>
        <authorList>
            <person name="Gilroy R."/>
            <person name="Ravi A."/>
            <person name="Getino M."/>
            <person name="Pursley I."/>
            <person name="Horton D.L."/>
            <person name="Alikhan N.F."/>
            <person name="Baker D."/>
            <person name="Gharbi K."/>
            <person name="Hall N."/>
            <person name="Watson M."/>
            <person name="Adriaenssens E.M."/>
            <person name="Foster-Nyarko E."/>
            <person name="Jarju S."/>
            <person name="Secka A."/>
            <person name="Antonio M."/>
            <person name="Oren A."/>
            <person name="Chaudhuri R.R."/>
            <person name="La Ragione R."/>
            <person name="Hildebrand F."/>
            <person name="Pallen M.J."/>
        </authorList>
    </citation>
    <scope>NUCLEOTIDE SEQUENCE</scope>
    <source>
        <strain evidence="1">ChiGjej3B3-7470</strain>
    </source>
</reference>
<dbReference type="Proteomes" id="UP000712713">
    <property type="component" value="Unassembled WGS sequence"/>
</dbReference>
<dbReference type="AlphaFoldDB" id="A0A921ENI8"/>
<dbReference type="EMBL" id="DYZF01000118">
    <property type="protein sequence ID" value="HJE51282.1"/>
    <property type="molecule type" value="Genomic_DNA"/>
</dbReference>
<accession>A0A921ENI8</accession>
<protein>
    <recommendedName>
        <fullName evidence="3">Glycosyl hydrolase</fullName>
    </recommendedName>
</protein>
<dbReference type="InterPro" id="IPR053169">
    <property type="entry name" value="MUG_Protein"/>
</dbReference>
<dbReference type="InterPro" id="IPR005198">
    <property type="entry name" value="Glyco_hydro_76"/>
</dbReference>
<sequence length="341" mass="37186">MASRPAAVWPSRADVAARSVLATFGQRVWGIPLTHLGAVARPGNRHREWHYWWQAHFVDCLVDAARRGSTAIPRGIVARHLVSIWLRNGLRFRNDYYDDMAWLTLAAQRAGRLPRRLVPVLESAITDLWGGGAFWHVVRDFKNTAATAPISLVLARMGRNEQAASLVDWLTANLADPDTGLYRDGVKLDGDTLAVVSHVFTYNQGPVLGTMLELVLIDEAERLIHAVAAGLTHPDSLVLRTHGPGDGGLFTGILVRYLALAARDPRLPTETRQLAADLVTATAENLWDARVTRGWRGRPVVLFPQDTHPGGGTVAEVVELSTQLSAWMTLEAAASVSAGTA</sequence>
<dbReference type="SUPFAM" id="SSF48208">
    <property type="entry name" value="Six-hairpin glycosidases"/>
    <property type="match status" value="1"/>
</dbReference>
<name>A0A921ENI8_9ACTN</name>
<dbReference type="Gene3D" id="1.50.10.20">
    <property type="match status" value="1"/>
</dbReference>
<gene>
    <name evidence="1" type="ORF">K8V15_04785</name>
</gene>
<dbReference type="InterPro" id="IPR008928">
    <property type="entry name" value="6-hairpin_glycosidase_sf"/>
</dbReference>
<dbReference type="PANTHER" id="PTHR47791:SF3">
    <property type="entry name" value="MEIOTICALLY UP-REGULATED GENE 191 PROTEIN"/>
    <property type="match status" value="1"/>
</dbReference>
<dbReference type="PANTHER" id="PTHR47791">
    <property type="entry name" value="MEIOTICALLY UP-REGULATED GENE 191 PROTEIN"/>
    <property type="match status" value="1"/>
</dbReference>
<organism evidence="1 2">
    <name type="scientific">Tessaracoccus flavescens</name>
    <dbReference type="NCBI Taxonomy" id="399497"/>
    <lineage>
        <taxon>Bacteria</taxon>
        <taxon>Bacillati</taxon>
        <taxon>Actinomycetota</taxon>
        <taxon>Actinomycetes</taxon>
        <taxon>Propionibacteriales</taxon>
        <taxon>Propionibacteriaceae</taxon>
        <taxon>Tessaracoccus</taxon>
    </lineage>
</organism>
<evidence type="ECO:0000313" key="1">
    <source>
        <dbReference type="EMBL" id="HJE51282.1"/>
    </source>
</evidence>